<dbReference type="GO" id="GO:0005829">
    <property type="term" value="C:cytosol"/>
    <property type="evidence" value="ECO:0007669"/>
    <property type="project" value="UniProtKB-ARBA"/>
</dbReference>
<feature type="domain" description="NB-ARC" evidence="5">
    <location>
        <begin position="136"/>
        <end position="303"/>
    </location>
</feature>
<dbReference type="GO" id="GO:0008233">
    <property type="term" value="F:peptidase activity"/>
    <property type="evidence" value="ECO:0007669"/>
    <property type="project" value="UniProtKB-KW"/>
</dbReference>
<dbReference type="InterPro" id="IPR027417">
    <property type="entry name" value="P-loop_NTPase"/>
</dbReference>
<dbReference type="SMART" id="SM00320">
    <property type="entry name" value="WD40"/>
    <property type="match status" value="12"/>
</dbReference>
<keyword evidence="1 4" id="KW-0853">WD repeat</keyword>
<sequence length="1296" mass="147747">MLVSPLHHRIQFSLSMMDLLHKLYSEVQAFKDDLRPKYILPTLLKNNTITPAENIEILAAEKPSDQVEVLFSKLSHKPFWELKKFIKALEKDEDGCRPYPWLAKKLETASDINDNVYKILINGNVQFSINHLLPRDKKLKEIRDSLVHASHKRRHWVVLYGPIGSGKSVLAAEAVRNNELIEDYFSSVYWLSIGSIKDEEAIKNKFKKLFNLMEMKYEIHQDDRIEDLKLLLKKKVGIDKILLILDDVFTSNVIKAFDIGCPILVTTKNLSVLDKYSDFYTKIECGNDLRNEEILYILSKHVNCEINQLPQVVNDICMKCNGSPLVSSLIGSYMADIGNNQKKWEHLYVKLQERGTGTLRKRWKSGEEQDFGKIINLCLEPIQHLKDYYLDFLIFSKDVPVSNQILETLWDKNDYEVLEIMSQLNKRCFVDMEMFERSEKEDEHSILISYTSHDLYLDELTEQVGAAEIQNRHKKLIDKILKLCSLSDGNYDWTKLPKSYIPFTIGYHLYKAGEYGLLKTLYTDLKFLEQILKLTEVWHVTSEYYRYENCFEDGEKETFETFLRRNAVALSDTNNDIIQLALFEPTDSLVYKKAKDYAQTMSKGKYFDWRNKSETNYNLFNCKAKLASTDMKHAVFNHDASLVASVGEKFAEVWMTSVVEVSQTLYGHTDVINYCSFNSKGDYLATASADNTVRIFRIGDSLTSSGDYSRKKISIPNFQQNKNTQLNGSHKEDNSRIVFTEHGDEVVCCSYSPDDHFIISSDVVGKTYVWEVGTEIDEQPWTIKYVKYHGHSDTCFSCFSNDGKTFGTAVYDSIKLWDFETGILKRILDHNNYLVKTFVFTPNDSHILSAYDSIISKWNVASENGKSIIDTCPDKSYVICSCCISFDGNFIACGTSAPSVIIIGAHSQNFVRHLQGHDDNVINVMFSEDNKKLLSVSSTKFIIHDISELTDTPQCAFEGNLSVQMQKSQQEITVASSVFFNTVEVREGLDGHLISKSQSEKENVTFCSLSNNCSEVVYGTKSGNVKVFNIASKSTVELVPKHRAQVNYILHSKNNSTFFTCSMDKTIKVWENNSNILTLTGHRYGVVMCVEFQNSSRLLSCSKDGTLRVWDTSPTSSVQQLSVMEGHGNQDVTFCDVSPDDVYLASSSVDGTVKVWKAESGDLFRSFRPERVDYNSSVRCCKFSSSGEFLIVGLDNGKVFFCHLSGKQGAKVLANRHDSVVYRIMMITKNCVTPDGPLFLSMSKSIQLWSRKGQPLHRIILPSSFMGTVPPCIWTSDNFDIIVVILNSILYILKRI</sequence>
<dbReference type="PRINTS" id="PR00364">
    <property type="entry name" value="DISEASERSIST"/>
</dbReference>
<comment type="caution">
    <text evidence="7">The sequence shown here is derived from an EMBL/GenBank/DDBJ whole genome shotgun (WGS) entry which is preliminary data.</text>
</comment>
<dbReference type="Gene3D" id="3.40.50.300">
    <property type="entry name" value="P-loop containing nucleotide triphosphate hydrolases"/>
    <property type="match status" value="1"/>
</dbReference>
<evidence type="ECO:0000256" key="1">
    <source>
        <dbReference type="ARBA" id="ARBA00022574"/>
    </source>
</evidence>
<dbReference type="Gene3D" id="1.10.533.10">
    <property type="entry name" value="Death Domain, Fas"/>
    <property type="match status" value="1"/>
</dbReference>
<dbReference type="EMBL" id="BGPR01001138">
    <property type="protein sequence ID" value="GBM46446.1"/>
    <property type="molecule type" value="Genomic_DNA"/>
</dbReference>
<dbReference type="InterPro" id="IPR001680">
    <property type="entry name" value="WD40_rpt"/>
</dbReference>
<dbReference type="Gene3D" id="1.10.8.430">
    <property type="entry name" value="Helical domain of apoptotic protease-activating factors"/>
    <property type="match status" value="1"/>
</dbReference>
<dbReference type="GO" id="GO:0006508">
    <property type="term" value="P:proteolysis"/>
    <property type="evidence" value="ECO:0007669"/>
    <property type="project" value="UniProtKB-KW"/>
</dbReference>
<evidence type="ECO:0000256" key="2">
    <source>
        <dbReference type="ARBA" id="ARBA00022703"/>
    </source>
</evidence>
<feature type="repeat" description="WD" evidence="4">
    <location>
        <begin position="1138"/>
        <end position="1166"/>
    </location>
</feature>
<dbReference type="CDD" id="cd01671">
    <property type="entry name" value="CARD"/>
    <property type="match status" value="1"/>
</dbReference>
<name>A0A4Y2G108_ARAVE</name>
<accession>A0A4Y2G108</accession>
<dbReference type="Gene3D" id="1.25.40.370">
    <property type="match status" value="1"/>
</dbReference>
<dbReference type="SUPFAM" id="SSF52540">
    <property type="entry name" value="P-loop containing nucleoside triphosphate hydrolases"/>
    <property type="match status" value="1"/>
</dbReference>
<dbReference type="Pfam" id="PF00931">
    <property type="entry name" value="NB-ARC"/>
    <property type="match status" value="1"/>
</dbReference>
<gene>
    <name evidence="7" type="primary">Apaf1_2</name>
    <name evidence="7" type="ORF">AVEN_78590_1</name>
</gene>
<dbReference type="PANTHER" id="PTHR22845:SF5">
    <property type="entry name" value="APOPTOTIC PROTEASE-ACTIVATING FACTOR 1"/>
    <property type="match status" value="1"/>
</dbReference>
<evidence type="ECO:0000256" key="4">
    <source>
        <dbReference type="PROSITE-ProRule" id="PRU00221"/>
    </source>
</evidence>
<dbReference type="Pfam" id="PF17908">
    <property type="entry name" value="APAF1_C"/>
    <property type="match status" value="1"/>
</dbReference>
<dbReference type="Gene3D" id="1.10.10.10">
    <property type="entry name" value="Winged helix-like DNA-binding domain superfamily/Winged helix DNA-binding domain"/>
    <property type="match status" value="1"/>
</dbReference>
<protein>
    <submittedName>
        <fullName evidence="7">Apoptotic protease-activating factor 1</fullName>
    </submittedName>
</protein>
<evidence type="ECO:0000259" key="5">
    <source>
        <dbReference type="Pfam" id="PF00931"/>
    </source>
</evidence>
<keyword evidence="7" id="KW-0378">Hydrolase</keyword>
<dbReference type="PROSITE" id="PS50082">
    <property type="entry name" value="WD_REPEATS_2"/>
    <property type="match status" value="5"/>
</dbReference>
<evidence type="ECO:0000313" key="8">
    <source>
        <dbReference type="Proteomes" id="UP000499080"/>
    </source>
</evidence>
<dbReference type="GO" id="GO:0043531">
    <property type="term" value="F:ADP binding"/>
    <property type="evidence" value="ECO:0007669"/>
    <property type="project" value="InterPro"/>
</dbReference>
<keyword evidence="2" id="KW-0053">Apoptosis</keyword>
<dbReference type="InterPro" id="IPR011029">
    <property type="entry name" value="DEATH-like_dom_sf"/>
</dbReference>
<dbReference type="InterPro" id="IPR042197">
    <property type="entry name" value="Apaf_helical"/>
</dbReference>
<dbReference type="PROSITE" id="PS50294">
    <property type="entry name" value="WD_REPEATS_REGION"/>
    <property type="match status" value="2"/>
</dbReference>
<organism evidence="7 8">
    <name type="scientific">Araneus ventricosus</name>
    <name type="common">Orbweaver spider</name>
    <name type="synonym">Epeira ventricosa</name>
    <dbReference type="NCBI Taxonomy" id="182803"/>
    <lineage>
        <taxon>Eukaryota</taxon>
        <taxon>Metazoa</taxon>
        <taxon>Ecdysozoa</taxon>
        <taxon>Arthropoda</taxon>
        <taxon>Chelicerata</taxon>
        <taxon>Arachnida</taxon>
        <taxon>Araneae</taxon>
        <taxon>Araneomorphae</taxon>
        <taxon>Entelegynae</taxon>
        <taxon>Araneoidea</taxon>
        <taxon>Araneidae</taxon>
        <taxon>Araneus</taxon>
    </lineage>
</organism>
<feature type="domain" description="APAF-1 helical" evidence="6">
    <location>
        <begin position="470"/>
        <end position="599"/>
    </location>
</feature>
<keyword evidence="7" id="KW-0645">Protease</keyword>
<dbReference type="Proteomes" id="UP000499080">
    <property type="component" value="Unassembled WGS sequence"/>
</dbReference>
<proteinExistence type="predicted"/>
<dbReference type="InterPro" id="IPR002182">
    <property type="entry name" value="NB-ARC"/>
</dbReference>
<feature type="repeat" description="WD" evidence="4">
    <location>
        <begin position="665"/>
        <end position="698"/>
    </location>
</feature>
<evidence type="ECO:0000256" key="3">
    <source>
        <dbReference type="ARBA" id="ARBA00022737"/>
    </source>
</evidence>
<dbReference type="InterPro" id="IPR041452">
    <property type="entry name" value="APAF1_C"/>
</dbReference>
<dbReference type="SUPFAM" id="SSF50998">
    <property type="entry name" value="Quinoprotein alcohol dehydrogenase-like"/>
    <property type="match status" value="2"/>
</dbReference>
<dbReference type="PANTHER" id="PTHR22845">
    <property type="entry name" value="APOPTOTIC PROTEASE-ACTIVATING FACTOR 1"/>
    <property type="match status" value="1"/>
</dbReference>
<evidence type="ECO:0000313" key="7">
    <source>
        <dbReference type="EMBL" id="GBM46446.1"/>
    </source>
</evidence>
<dbReference type="InterPro" id="IPR036388">
    <property type="entry name" value="WH-like_DNA-bd_sf"/>
</dbReference>
<feature type="repeat" description="WD" evidence="4">
    <location>
        <begin position="1079"/>
        <end position="1120"/>
    </location>
</feature>
<dbReference type="Pfam" id="PF00400">
    <property type="entry name" value="WD40"/>
    <property type="match status" value="6"/>
</dbReference>
<dbReference type="GO" id="GO:0006915">
    <property type="term" value="P:apoptotic process"/>
    <property type="evidence" value="ECO:0007669"/>
    <property type="project" value="UniProtKB-KW"/>
</dbReference>
<feature type="repeat" description="WD" evidence="4">
    <location>
        <begin position="739"/>
        <end position="772"/>
    </location>
</feature>
<evidence type="ECO:0000259" key="6">
    <source>
        <dbReference type="Pfam" id="PF17908"/>
    </source>
</evidence>
<feature type="repeat" description="WD" evidence="4">
    <location>
        <begin position="1039"/>
        <end position="1080"/>
    </location>
</feature>
<dbReference type="Gene3D" id="2.130.10.10">
    <property type="entry name" value="YVTN repeat-like/Quinoprotein amine dehydrogenase"/>
    <property type="match status" value="3"/>
</dbReference>
<dbReference type="InterPro" id="IPR011047">
    <property type="entry name" value="Quinoprotein_ADH-like_sf"/>
</dbReference>
<keyword evidence="3" id="KW-0677">Repeat</keyword>
<dbReference type="OrthoDB" id="6422075at2759"/>
<reference evidence="7 8" key="1">
    <citation type="journal article" date="2019" name="Sci. Rep.">
        <title>Orb-weaving spider Araneus ventricosus genome elucidates the spidroin gene catalogue.</title>
        <authorList>
            <person name="Kono N."/>
            <person name="Nakamura H."/>
            <person name="Ohtoshi R."/>
            <person name="Moran D.A.P."/>
            <person name="Shinohara A."/>
            <person name="Yoshida Y."/>
            <person name="Fujiwara M."/>
            <person name="Mori M."/>
            <person name="Tomita M."/>
            <person name="Arakawa K."/>
        </authorList>
    </citation>
    <scope>NUCLEOTIDE SEQUENCE [LARGE SCALE GENOMIC DNA]</scope>
</reference>
<dbReference type="InterPro" id="IPR015943">
    <property type="entry name" value="WD40/YVTN_repeat-like_dom_sf"/>
</dbReference>
<keyword evidence="8" id="KW-1185">Reference proteome</keyword>